<dbReference type="SUPFAM" id="SSF56059">
    <property type="entry name" value="Glutathione synthetase ATP-binding domain-like"/>
    <property type="match status" value="1"/>
</dbReference>
<comment type="similarity">
    <text evidence="1">In the N-terminal section; belongs to the acetate CoA ligase alpha subunit family.</text>
</comment>
<evidence type="ECO:0000313" key="4">
    <source>
        <dbReference type="EMBL" id="QBY53451.1"/>
    </source>
</evidence>
<dbReference type="InterPro" id="IPR016102">
    <property type="entry name" value="Succinyl-CoA_synth-like"/>
</dbReference>
<dbReference type="EMBL" id="CP038635">
    <property type="protein sequence ID" value="QBY53451.1"/>
    <property type="molecule type" value="Genomic_DNA"/>
</dbReference>
<dbReference type="SUPFAM" id="SSF52210">
    <property type="entry name" value="Succinyl-CoA synthetase domains"/>
    <property type="match status" value="2"/>
</dbReference>
<dbReference type="GO" id="GO:0005524">
    <property type="term" value="F:ATP binding"/>
    <property type="evidence" value="ECO:0007669"/>
    <property type="project" value="UniProtKB-UniRule"/>
</dbReference>
<dbReference type="Pfam" id="PF13549">
    <property type="entry name" value="ATP-grasp_5"/>
    <property type="match status" value="1"/>
</dbReference>
<proteinExistence type="inferred from homology"/>
<dbReference type="Pfam" id="PF13380">
    <property type="entry name" value="CoA_binding_2"/>
    <property type="match status" value="1"/>
</dbReference>
<dbReference type="SUPFAM" id="SSF51735">
    <property type="entry name" value="NAD(P)-binding Rossmann-fold domains"/>
    <property type="match status" value="1"/>
</dbReference>
<dbReference type="Gene3D" id="3.40.50.720">
    <property type="entry name" value="NAD(P)-binding Rossmann-like Domain"/>
    <property type="match status" value="1"/>
</dbReference>
<dbReference type="PANTHER" id="PTHR42793">
    <property type="entry name" value="COA BINDING DOMAIN CONTAINING PROTEIN"/>
    <property type="match status" value="1"/>
</dbReference>
<dbReference type="SMART" id="SM00881">
    <property type="entry name" value="CoA_binding"/>
    <property type="match status" value="1"/>
</dbReference>
<dbReference type="Gene3D" id="3.30.1490.20">
    <property type="entry name" value="ATP-grasp fold, A domain"/>
    <property type="match status" value="1"/>
</dbReference>
<evidence type="ECO:0000256" key="2">
    <source>
        <dbReference type="PROSITE-ProRule" id="PRU00409"/>
    </source>
</evidence>
<dbReference type="OrthoDB" id="9807426at2"/>
<name>A0A4P7LMI3_9BURK</name>
<dbReference type="InterPro" id="IPR011761">
    <property type="entry name" value="ATP-grasp"/>
</dbReference>
<evidence type="ECO:0000256" key="1">
    <source>
        <dbReference type="ARBA" id="ARBA00060888"/>
    </source>
</evidence>
<dbReference type="KEGG" id="cox:E0W60_20440"/>
<accession>A0A4P7LMI3</accession>
<organism evidence="4 5">
    <name type="scientific">Cupriavidus oxalaticus</name>
    <dbReference type="NCBI Taxonomy" id="96344"/>
    <lineage>
        <taxon>Bacteria</taxon>
        <taxon>Pseudomonadati</taxon>
        <taxon>Pseudomonadota</taxon>
        <taxon>Betaproteobacteria</taxon>
        <taxon>Burkholderiales</taxon>
        <taxon>Burkholderiaceae</taxon>
        <taxon>Cupriavidus</taxon>
    </lineage>
</organism>
<protein>
    <submittedName>
        <fullName evidence="4">CoA-binding protein</fullName>
    </submittedName>
</protein>
<dbReference type="InterPro" id="IPR032875">
    <property type="entry name" value="Succ_CoA_lig_flav_dom"/>
</dbReference>
<dbReference type="RefSeq" id="WP_135705426.1">
    <property type="nucleotide sequence ID" value="NZ_CP038635.1"/>
</dbReference>
<dbReference type="Proteomes" id="UP000295294">
    <property type="component" value="Chromosome 2"/>
</dbReference>
<dbReference type="Gene3D" id="3.40.50.261">
    <property type="entry name" value="Succinyl-CoA synthetase domains"/>
    <property type="match status" value="2"/>
</dbReference>
<gene>
    <name evidence="4" type="ORF">E0W60_20440</name>
</gene>
<sequence length="720" mass="74614">MNSHTPAPASELVPVDRILKPRSIAIVGASADPRSFGGFVLDNLERFGYAGAIHLVSRSSTEINGRACVKSVDELPEGIDLAVLAIPEAGVLDAVRALAERRASAAVLFASGYAETGDEGRAKQEELAAAARAAGILLLGPNCMGFTNFEAGVPVTFEPVQPYPCGGRPGIGVVAQSGAMAANLRDAFIGRGLPMTATVSTGNEASVGIEDVLSYYIADPQTRVIAVYAEQVRRPGLFLQLARTARAAGKPVVMLMPGRSARAREAAQSHTGALAGDHATASVLLAREAVVLVDALDELFDTAAILLRFPVPPSGGPAFMTGSGAMKNIALDFCDGLGLELPALTAPTTQRLTEMLPGYAVAENPLDYTTIGVRQPGLIGDILLTMLADPNIGSIVLGIPAGPEVAQRDKAEHIVPALARADKPAVLVVTGDSGPIEPFFVEAIRASGVPFFRSPDRALRALARVAAYGEALQRAHRATQGAPRALPLPGPVPPSGVFAEYQGKAWLAGAGLPVPQGGLAATADEAVAVAARIGYPVVIKAQASELPHKSDVGGVIVGLAGEAALRAGWQQLHDNIGKHRPGLRLDGVLVEAMGPRGLELVVGARRDADWGPVVLVGLGGIWIEALKDVRLLPADLAEADILQELGRLKAASLLRGIRGAAAVDTAAIAKVVALIGEQMRANPGLAEIDINPLVAYPDRVLALDALVVLQPQAVVMKPHA</sequence>
<dbReference type="InterPro" id="IPR036291">
    <property type="entry name" value="NAD(P)-bd_dom_sf"/>
</dbReference>
<dbReference type="InterPro" id="IPR003781">
    <property type="entry name" value="CoA-bd"/>
</dbReference>
<keyword evidence="2" id="KW-0067">ATP-binding</keyword>
<dbReference type="AlphaFoldDB" id="A0A4P7LMI3"/>
<reference evidence="4 5" key="1">
    <citation type="submission" date="2019-03" db="EMBL/GenBank/DDBJ databases">
        <title>Efficiently degradation of phenoxyalkanoic acid herbicides by Cupriavidus oxalaticus strain X32.</title>
        <authorList>
            <person name="Sheng X."/>
        </authorList>
    </citation>
    <scope>NUCLEOTIDE SEQUENCE [LARGE SCALE GENOMIC DNA]</scope>
    <source>
        <strain evidence="4 5">X32</strain>
    </source>
</reference>
<dbReference type="Gene3D" id="3.30.470.20">
    <property type="entry name" value="ATP-grasp fold, B domain"/>
    <property type="match status" value="1"/>
</dbReference>
<dbReference type="InterPro" id="IPR013815">
    <property type="entry name" value="ATP_grasp_subdomain_1"/>
</dbReference>
<dbReference type="PANTHER" id="PTHR42793:SF1">
    <property type="entry name" value="PEPTIDYL-LYSINE N-ACETYLTRANSFERASE PATZ"/>
    <property type="match status" value="1"/>
</dbReference>
<dbReference type="GO" id="GO:0046872">
    <property type="term" value="F:metal ion binding"/>
    <property type="evidence" value="ECO:0007669"/>
    <property type="project" value="InterPro"/>
</dbReference>
<keyword evidence="2" id="KW-0547">Nucleotide-binding</keyword>
<evidence type="ECO:0000259" key="3">
    <source>
        <dbReference type="PROSITE" id="PS50975"/>
    </source>
</evidence>
<evidence type="ECO:0000313" key="5">
    <source>
        <dbReference type="Proteomes" id="UP000295294"/>
    </source>
</evidence>
<dbReference type="FunFam" id="3.30.1490.20:FF:000020">
    <property type="entry name" value="Protein lysine acetyltransferase"/>
    <property type="match status" value="1"/>
</dbReference>
<dbReference type="PROSITE" id="PS50975">
    <property type="entry name" value="ATP_GRASP"/>
    <property type="match status" value="1"/>
</dbReference>
<dbReference type="Pfam" id="PF13607">
    <property type="entry name" value="Succ_CoA_lig"/>
    <property type="match status" value="1"/>
</dbReference>
<feature type="domain" description="ATP-grasp" evidence="3">
    <location>
        <begin position="504"/>
        <end position="541"/>
    </location>
</feature>